<dbReference type="EMBL" id="PEGA01000048">
    <property type="protein sequence ID" value="RLU04468.1"/>
    <property type="molecule type" value="Genomic_DNA"/>
</dbReference>
<evidence type="ECO:0008006" key="5">
    <source>
        <dbReference type="Google" id="ProtNLM"/>
    </source>
</evidence>
<evidence type="ECO:0000313" key="4">
    <source>
        <dbReference type="Proteomes" id="UP000282672"/>
    </source>
</evidence>
<evidence type="ECO:0000313" key="2">
    <source>
        <dbReference type="EMBL" id="RLU11454.1"/>
    </source>
</evidence>
<proteinExistence type="predicted"/>
<dbReference type="Proteomes" id="UP000282672">
    <property type="component" value="Unassembled WGS sequence"/>
</dbReference>
<evidence type="ECO:0000313" key="1">
    <source>
        <dbReference type="EMBL" id="RLU04468.1"/>
    </source>
</evidence>
<protein>
    <recommendedName>
        <fullName evidence="5">Peptidase C39-like domain-containing protein</fullName>
    </recommendedName>
</protein>
<dbReference type="Proteomes" id="UP000282140">
    <property type="component" value="Unassembled WGS sequence"/>
</dbReference>
<evidence type="ECO:0000313" key="3">
    <source>
        <dbReference type="Proteomes" id="UP000282140"/>
    </source>
</evidence>
<dbReference type="EMBL" id="PEGB01000002">
    <property type="protein sequence ID" value="RLU11454.1"/>
    <property type="molecule type" value="Genomic_DNA"/>
</dbReference>
<name>A0A3L8CUH7_9PSED</name>
<accession>A0A3L8CUH7</accession>
<organism evidence="2 3">
    <name type="scientific">Pseudomonas prosekii</name>
    <dbReference type="NCBI Taxonomy" id="1148509"/>
    <lineage>
        <taxon>Bacteria</taxon>
        <taxon>Pseudomonadati</taxon>
        <taxon>Pseudomonadota</taxon>
        <taxon>Gammaproteobacteria</taxon>
        <taxon>Pseudomonadales</taxon>
        <taxon>Pseudomonadaceae</taxon>
        <taxon>Pseudomonas</taxon>
    </lineage>
</organism>
<dbReference type="AlphaFoldDB" id="A0A3L8CUH7"/>
<reference evidence="3 4" key="1">
    <citation type="journal article" date="2018" name="Front. Microbiol.">
        <title>Discovery of Phloeophagus Beetles as a Source of Pseudomonas Strains That Produce Potentially New Bioactive Substances and Description of Pseudomonas bohemica sp. nov.</title>
        <authorList>
            <person name="Saati-Santamaria Z."/>
            <person name="Lopez-Mondejar R."/>
            <person name="Jimenez-Gomez A."/>
            <person name="Diez-Mendez A."/>
            <person name="Vetrovsky T."/>
            <person name="Igual J.M."/>
            <person name="Velazquez E."/>
            <person name="Kolarik M."/>
            <person name="Rivas R."/>
            <person name="Garcia-Fraile P."/>
        </authorList>
    </citation>
    <scope>NUCLEOTIDE SEQUENCE [LARGE SCALE GENOMIC DNA]</scope>
    <source>
        <strain evidence="1 4">A2-NA12</strain>
        <strain evidence="2 3">A2-NA13</strain>
    </source>
</reference>
<keyword evidence="3" id="KW-1185">Reference proteome</keyword>
<gene>
    <name evidence="1" type="ORF">CS076_26885</name>
    <name evidence="2" type="ORF">CS078_06395</name>
</gene>
<comment type="caution">
    <text evidence="2">The sequence shown here is derived from an EMBL/GenBank/DDBJ whole genome shotgun (WGS) entry which is preliminary data.</text>
</comment>
<sequence length="266" mass="29222">MDTPQDPFEKNKVYYQLKSRVALAHGHPQPKSSMPAPPTFPNQLTTSLCGPATFFYALLMDRPDLYTQAIIDLWETGETTIGTLHIKPSHGACNPKNFSDKNENDRIWAIDWISLASLRDSENMFLDYDSPLDQLAGITLPGTIADWFTKAGASVVFENVQYTSHLNQQQLVELFGHIDPQHHVATLIGAGMLENGEGSVKNHWITWEQGPATAEGEVTPTTAPGAAITGSTLFTWGQVGHLLAKNLTLQGLLKHLYGGLVFSKIP</sequence>